<sequence length="505" mass="56620">MVTDPANAFAPGKQLEDYLLSELLFQGSHTLTWTATQVSVQREVIISSLLESLEHDEETVAAFFADVRAKASVEHPLIGSVLEAVRSDGHCFYAREKLLGASLEQHHQDGLGVSPLHMARIIRGLADAYRHLEVNGVATLPLTPNDLFLDERFHCRMVNMVVDGVVDPQVFTRDKQLLGMLFHDLLEPNQPGSTRMGSLLDFMADLEREHPLSWEQIYDLADEVERQLAEPKNLETLQSRTIPMKPLVSMAAMVKIGIAVTALSIVVGLGYYISTRPERPTERELKDLVRIPAGTYPGPDGMPVKSRAFWMDAHEVTIGEYAKFLKALEVLSDDQKHVYRHEDQPAEKESHMPDDWELLYATAKAGGTWNALKVDLNYPVVGVDWWDAYAYSEWRGRRLPTREEWYVSGSAGGDMGKLQGTGWLPVDETECNELGICGLAGNVSEWTRKRSLNPADPSQPARYVICGASYLKPKFGARAREWVDDRSLRRSDLGFRTLSQSAQDD</sequence>
<dbReference type="PANTHER" id="PTHR23150">
    <property type="entry name" value="SULFATASE MODIFYING FACTOR 1, 2"/>
    <property type="match status" value="1"/>
</dbReference>
<feature type="domain" description="Sulfatase-modifying factor enzyme-like" evidence="2">
    <location>
        <begin position="304"/>
        <end position="413"/>
    </location>
</feature>
<evidence type="ECO:0000313" key="3">
    <source>
        <dbReference type="EMBL" id="NWK56856.1"/>
    </source>
</evidence>
<dbReference type="Proteomes" id="UP000557872">
    <property type="component" value="Unassembled WGS sequence"/>
</dbReference>
<feature type="transmembrane region" description="Helical" evidence="1">
    <location>
        <begin position="247"/>
        <end position="273"/>
    </location>
</feature>
<dbReference type="SUPFAM" id="SSF56112">
    <property type="entry name" value="Protein kinase-like (PK-like)"/>
    <property type="match status" value="1"/>
</dbReference>
<accession>A0A851GHM3</accession>
<dbReference type="InterPro" id="IPR051043">
    <property type="entry name" value="Sulfatase_Mod_Factor_Kinase"/>
</dbReference>
<keyword evidence="1" id="KW-1133">Transmembrane helix</keyword>
<dbReference type="Gene3D" id="3.90.1580.10">
    <property type="entry name" value="paralog of FGE (formylglycine-generating enzyme)"/>
    <property type="match status" value="1"/>
</dbReference>
<dbReference type="Gene3D" id="1.10.510.10">
    <property type="entry name" value="Transferase(Phosphotransferase) domain 1"/>
    <property type="match status" value="1"/>
</dbReference>
<dbReference type="PANTHER" id="PTHR23150:SF19">
    <property type="entry name" value="FORMYLGLYCINE-GENERATING ENZYME"/>
    <property type="match status" value="1"/>
</dbReference>
<protein>
    <submittedName>
        <fullName evidence="3">SUMF1/EgtB/PvdO family nonheme iron enzyme</fullName>
    </submittedName>
</protein>
<reference evidence="3 4" key="1">
    <citation type="submission" date="2020-07" db="EMBL/GenBank/DDBJ databases">
        <title>Roseicoccus Jingziensis gen. nov., sp. nov., isolated from coastal seawater.</title>
        <authorList>
            <person name="Feng X."/>
        </authorList>
    </citation>
    <scope>NUCLEOTIDE SEQUENCE [LARGE SCALE GENOMIC DNA]</scope>
    <source>
        <strain evidence="3 4">N1E253</strain>
    </source>
</reference>
<comment type="caution">
    <text evidence="3">The sequence shown here is derived from an EMBL/GenBank/DDBJ whole genome shotgun (WGS) entry which is preliminary data.</text>
</comment>
<dbReference type="AlphaFoldDB" id="A0A851GHM3"/>
<dbReference type="InterPro" id="IPR005532">
    <property type="entry name" value="SUMF_dom"/>
</dbReference>
<keyword evidence="1" id="KW-0812">Transmembrane</keyword>
<dbReference type="EMBL" id="JACBAZ010000006">
    <property type="protein sequence ID" value="NWK56856.1"/>
    <property type="molecule type" value="Genomic_DNA"/>
</dbReference>
<evidence type="ECO:0000259" key="2">
    <source>
        <dbReference type="Pfam" id="PF03781"/>
    </source>
</evidence>
<dbReference type="InterPro" id="IPR011009">
    <property type="entry name" value="Kinase-like_dom_sf"/>
</dbReference>
<evidence type="ECO:0000256" key="1">
    <source>
        <dbReference type="SAM" id="Phobius"/>
    </source>
</evidence>
<proteinExistence type="predicted"/>
<name>A0A851GHM3_9BACT</name>
<dbReference type="GO" id="GO:0120147">
    <property type="term" value="F:formylglycine-generating oxidase activity"/>
    <property type="evidence" value="ECO:0007669"/>
    <property type="project" value="TreeGrafter"/>
</dbReference>
<dbReference type="RefSeq" id="WP_178933687.1">
    <property type="nucleotide sequence ID" value="NZ_JACBAZ010000006.1"/>
</dbReference>
<evidence type="ECO:0000313" key="4">
    <source>
        <dbReference type="Proteomes" id="UP000557872"/>
    </source>
</evidence>
<organism evidence="3 4">
    <name type="scientific">Oceaniferula marina</name>
    <dbReference type="NCBI Taxonomy" id="2748318"/>
    <lineage>
        <taxon>Bacteria</taxon>
        <taxon>Pseudomonadati</taxon>
        <taxon>Verrucomicrobiota</taxon>
        <taxon>Verrucomicrobiia</taxon>
        <taxon>Verrucomicrobiales</taxon>
        <taxon>Verrucomicrobiaceae</taxon>
        <taxon>Oceaniferula</taxon>
    </lineage>
</organism>
<dbReference type="InterPro" id="IPR016187">
    <property type="entry name" value="CTDL_fold"/>
</dbReference>
<dbReference type="SUPFAM" id="SSF56436">
    <property type="entry name" value="C-type lectin-like"/>
    <property type="match status" value="1"/>
</dbReference>
<dbReference type="InterPro" id="IPR042095">
    <property type="entry name" value="SUMF_sf"/>
</dbReference>
<dbReference type="Pfam" id="PF03781">
    <property type="entry name" value="FGE-sulfatase"/>
    <property type="match status" value="2"/>
</dbReference>
<gene>
    <name evidence="3" type="ORF">HW115_14630</name>
</gene>
<dbReference type="Gene3D" id="3.30.200.20">
    <property type="entry name" value="Phosphorylase Kinase, domain 1"/>
    <property type="match status" value="1"/>
</dbReference>
<keyword evidence="4" id="KW-1185">Reference proteome</keyword>
<keyword evidence="1" id="KW-0472">Membrane</keyword>
<feature type="domain" description="Sulfatase-modifying factor enzyme-like" evidence="2">
    <location>
        <begin position="425"/>
        <end position="497"/>
    </location>
</feature>